<dbReference type="InterPro" id="IPR005181">
    <property type="entry name" value="SASA"/>
</dbReference>
<dbReference type="RefSeq" id="WP_145259303.1">
    <property type="nucleotide sequence ID" value="NZ_CP036279.1"/>
</dbReference>
<protein>
    <recommendedName>
        <fullName evidence="4">Sialate O-acetylesterase domain-containing protein</fullName>
    </recommendedName>
</protein>
<gene>
    <name evidence="5" type="ORF">Pan216_33650</name>
</gene>
<dbReference type="Proteomes" id="UP000317093">
    <property type="component" value="Chromosome"/>
</dbReference>
<dbReference type="GO" id="GO:0005975">
    <property type="term" value="P:carbohydrate metabolic process"/>
    <property type="evidence" value="ECO:0007669"/>
    <property type="project" value="TreeGrafter"/>
</dbReference>
<feature type="region of interest" description="Disordered" evidence="2">
    <location>
        <begin position="502"/>
        <end position="529"/>
    </location>
</feature>
<organism evidence="5 6">
    <name type="scientific">Kolteria novifilia</name>
    <dbReference type="NCBI Taxonomy" id="2527975"/>
    <lineage>
        <taxon>Bacteria</taxon>
        <taxon>Pseudomonadati</taxon>
        <taxon>Planctomycetota</taxon>
        <taxon>Planctomycetia</taxon>
        <taxon>Kolteriales</taxon>
        <taxon>Kolteriaceae</taxon>
        <taxon>Kolteria</taxon>
    </lineage>
</organism>
<accession>A0A518B695</accession>
<dbReference type="PANTHER" id="PTHR22901">
    <property type="entry name" value="SIALATE O-ACETYLESTERASE"/>
    <property type="match status" value="1"/>
</dbReference>
<evidence type="ECO:0000256" key="2">
    <source>
        <dbReference type="SAM" id="MobiDB-lite"/>
    </source>
</evidence>
<dbReference type="GO" id="GO:0001681">
    <property type="term" value="F:sialate O-acetylesterase activity"/>
    <property type="evidence" value="ECO:0007669"/>
    <property type="project" value="InterPro"/>
</dbReference>
<dbReference type="InterPro" id="IPR039329">
    <property type="entry name" value="SIAE"/>
</dbReference>
<feature type="domain" description="Sialate O-acetylesterase" evidence="4">
    <location>
        <begin position="289"/>
        <end position="394"/>
    </location>
</feature>
<dbReference type="PANTHER" id="PTHR22901:SF0">
    <property type="entry name" value="SIALATE O-ACETYLESTERASE"/>
    <property type="match status" value="1"/>
</dbReference>
<keyword evidence="6" id="KW-1185">Reference proteome</keyword>
<dbReference type="AlphaFoldDB" id="A0A518B695"/>
<evidence type="ECO:0000313" key="6">
    <source>
        <dbReference type="Proteomes" id="UP000317093"/>
    </source>
</evidence>
<reference evidence="5 6" key="1">
    <citation type="submission" date="2019-02" db="EMBL/GenBank/DDBJ databases">
        <title>Deep-cultivation of Planctomycetes and their phenomic and genomic characterization uncovers novel biology.</title>
        <authorList>
            <person name="Wiegand S."/>
            <person name="Jogler M."/>
            <person name="Boedeker C."/>
            <person name="Pinto D."/>
            <person name="Vollmers J."/>
            <person name="Rivas-Marin E."/>
            <person name="Kohn T."/>
            <person name="Peeters S.H."/>
            <person name="Heuer A."/>
            <person name="Rast P."/>
            <person name="Oberbeckmann S."/>
            <person name="Bunk B."/>
            <person name="Jeske O."/>
            <person name="Meyerdierks A."/>
            <person name="Storesund J.E."/>
            <person name="Kallscheuer N."/>
            <person name="Luecker S."/>
            <person name="Lage O.M."/>
            <person name="Pohl T."/>
            <person name="Merkel B.J."/>
            <person name="Hornburger P."/>
            <person name="Mueller R.-W."/>
            <person name="Bruemmer F."/>
            <person name="Labrenz M."/>
            <person name="Spormann A.M."/>
            <person name="Op den Camp H."/>
            <person name="Overmann J."/>
            <person name="Amann R."/>
            <person name="Jetten M.S.M."/>
            <person name="Mascher T."/>
            <person name="Medema M.H."/>
            <person name="Devos D.P."/>
            <person name="Kaster A.-K."/>
            <person name="Ovreas L."/>
            <person name="Rohde M."/>
            <person name="Galperin M.Y."/>
            <person name="Jogler C."/>
        </authorList>
    </citation>
    <scope>NUCLEOTIDE SEQUENCE [LARGE SCALE GENOMIC DNA]</scope>
    <source>
        <strain evidence="5 6">Pan216</strain>
    </source>
</reference>
<dbReference type="KEGG" id="knv:Pan216_33650"/>
<dbReference type="InterPro" id="IPR036514">
    <property type="entry name" value="SGNH_hydro_sf"/>
</dbReference>
<dbReference type="EMBL" id="CP036279">
    <property type="protein sequence ID" value="QDU62498.1"/>
    <property type="molecule type" value="Genomic_DNA"/>
</dbReference>
<dbReference type="OrthoDB" id="9795554at2"/>
<sequence length="529" mass="57781" precursor="true">MIRKSKLPALALVAVALLSQSAALADIKTPAIISDRMVLEQGRPVTIWGTADEGETVTVSFQGQEKAAKATGGRWTVTLDPLVAGGPETMTIKGKNKLVIRDVLVGTVWVCSGQSNMEWPLRSTEGAETAISKANNPNLRYFKVKRTALDAPADDVEGEWVNATPENAPGFSAVGYYFGHDLQRALGIPVGLIEASWGGTPAEAWVSKEAIDARHRDIASAYAKALEAYPKAKARYDKAYEQWKKDVAAREKDPKLPMPRKPYLPMGPENPRRPSALYNGMIAPLIPYTIQGVIWYQGESNAGRAFEYKKLFPNLINDWRTQWKQGDFPFLFVQLAPFQKKSSKPTESGWAELREAQRLTSIKVPNTAMAVTTDVGDENDVHPRMKQPVGSRLALAARKLAYGEKIPHTGPTFKSVEIRGDTATITFENTAGGLVAKDGPLKGFSVAGADRVFHNADAKIVGDSVEVSSKEVPHPTAVRYGWASYPDVNLWNKAGLPASPFRTDDFPWITQPNGKHTPPPPSKTPAKSK</sequence>
<feature type="signal peptide" evidence="3">
    <location>
        <begin position="1"/>
        <end position="25"/>
    </location>
</feature>
<evidence type="ECO:0000256" key="3">
    <source>
        <dbReference type="SAM" id="SignalP"/>
    </source>
</evidence>
<evidence type="ECO:0000259" key="4">
    <source>
        <dbReference type="Pfam" id="PF03629"/>
    </source>
</evidence>
<feature type="chain" id="PRO_5021749924" description="Sialate O-acetylesterase domain-containing protein" evidence="3">
    <location>
        <begin position="26"/>
        <end position="529"/>
    </location>
</feature>
<proteinExistence type="predicted"/>
<dbReference type="Gene3D" id="3.40.50.1110">
    <property type="entry name" value="SGNH hydrolase"/>
    <property type="match status" value="1"/>
</dbReference>
<keyword evidence="1" id="KW-0378">Hydrolase</keyword>
<name>A0A518B695_9BACT</name>
<dbReference type="SUPFAM" id="SSF52266">
    <property type="entry name" value="SGNH hydrolase"/>
    <property type="match status" value="1"/>
</dbReference>
<evidence type="ECO:0000313" key="5">
    <source>
        <dbReference type="EMBL" id="QDU62498.1"/>
    </source>
</evidence>
<evidence type="ECO:0000256" key="1">
    <source>
        <dbReference type="ARBA" id="ARBA00022801"/>
    </source>
</evidence>
<dbReference type="Pfam" id="PF03629">
    <property type="entry name" value="SASA"/>
    <property type="match status" value="1"/>
</dbReference>
<keyword evidence="3" id="KW-0732">Signal</keyword>